<dbReference type="InterPro" id="IPR050464">
    <property type="entry name" value="Zeta_carotene_desat/Oxidored"/>
</dbReference>
<dbReference type="PROSITE" id="PS51257">
    <property type="entry name" value="PROKAR_LIPOPROTEIN"/>
    <property type="match status" value="1"/>
</dbReference>
<dbReference type="RefSeq" id="WP_084138517.1">
    <property type="nucleotide sequence ID" value="NZ_FQWQ01000006.1"/>
</dbReference>
<evidence type="ECO:0000313" key="3">
    <source>
        <dbReference type="Proteomes" id="UP000184212"/>
    </source>
</evidence>
<dbReference type="PRINTS" id="PR00757">
    <property type="entry name" value="AMINEOXDASEF"/>
</dbReference>
<dbReference type="InterPro" id="IPR036188">
    <property type="entry name" value="FAD/NAD-bd_sf"/>
</dbReference>
<proteinExistence type="predicted"/>
<reference evidence="2 3" key="1">
    <citation type="submission" date="2016-11" db="EMBL/GenBank/DDBJ databases">
        <authorList>
            <person name="Jaros S."/>
            <person name="Januszkiewicz K."/>
            <person name="Wedrychowicz H."/>
        </authorList>
    </citation>
    <scope>NUCLEOTIDE SEQUENCE [LARGE SCALE GENOMIC DNA]</scope>
    <source>
        <strain evidence="2 3">DSM 24574</strain>
    </source>
</reference>
<dbReference type="PANTHER" id="PTHR42923:SF39">
    <property type="entry name" value="AMINO OXIDASE"/>
    <property type="match status" value="1"/>
</dbReference>
<dbReference type="AlphaFoldDB" id="A0A1M5XD18"/>
<dbReference type="STRING" id="947013.SAMN04488109_6415"/>
<keyword evidence="3" id="KW-1185">Reference proteome</keyword>
<dbReference type="Gene3D" id="3.50.50.60">
    <property type="entry name" value="FAD/NAD(P)-binding domain"/>
    <property type="match status" value="1"/>
</dbReference>
<dbReference type="EMBL" id="FQWQ01000006">
    <property type="protein sequence ID" value="SHH97755.1"/>
    <property type="molecule type" value="Genomic_DNA"/>
</dbReference>
<comment type="cofactor">
    <cofactor evidence="1">
        <name>FAD</name>
        <dbReference type="ChEBI" id="CHEBI:57692"/>
    </cofactor>
</comment>
<dbReference type="Pfam" id="PF13450">
    <property type="entry name" value="NAD_binding_8"/>
    <property type="match status" value="1"/>
</dbReference>
<protein>
    <submittedName>
        <fullName evidence="2">NAD(P)-binding Rossmann-like domain-containing protein</fullName>
    </submittedName>
</protein>
<organism evidence="2 3">
    <name type="scientific">Chryseolinea serpens</name>
    <dbReference type="NCBI Taxonomy" id="947013"/>
    <lineage>
        <taxon>Bacteria</taxon>
        <taxon>Pseudomonadati</taxon>
        <taxon>Bacteroidota</taxon>
        <taxon>Cytophagia</taxon>
        <taxon>Cytophagales</taxon>
        <taxon>Fulvivirgaceae</taxon>
        <taxon>Chryseolinea</taxon>
    </lineage>
</organism>
<dbReference type="OrthoDB" id="127573at2"/>
<dbReference type="SUPFAM" id="SSF51905">
    <property type="entry name" value="FAD/NAD(P)-binding domain"/>
    <property type="match status" value="1"/>
</dbReference>
<sequence length="533" mass="59783">MITRRNFVTRMAQGMAASLAWPALQSCKAPFHPVAHLSGPNFKLGHRLRAMNFKAPTAEEQTDVVIIGGGVAGLSAARYLKKSTSTFVLLELGEETGGNAMGGSNSISAYPWGAHYLPLPNDHDAELITFLREANAITGYENNLPVYNEYFLCFDPKERLFINQYWQDGLVPHEGVPEKDRGEIESFLALMHDFKTKKGSDGREAFTIPVEESSQDPELLKWDAITMEEFLRQHHFSSPYLLWYVAYCCADDFGSSLNDTSAWAGIHYFASRKGKSANAASDAVLTWPEGNFWLVKQLRQNLEPNIRTGALAYDVIENAGGVEILYFDDKSQTSRKIKARAVIMATPQFVSQRLLKADRGFDYKTFQYAPWMVANITTTAGLVERKGEPLSWDNVFYGSQSLGYVNALNQRVGMSSPEKVITYYQPLLGADPVTLRTRAYKTTAEEWTTAILNDLTKPHPEIEETIKDVNIWIWGHGMIKPVPNFIWGDHRSRAANPVDNRIFFAHSDLSGISIFEEAFYQGHKAARAVLNIV</sequence>
<dbReference type="Proteomes" id="UP000184212">
    <property type="component" value="Unassembled WGS sequence"/>
</dbReference>
<dbReference type="PANTHER" id="PTHR42923">
    <property type="entry name" value="PROTOPORPHYRINOGEN OXIDASE"/>
    <property type="match status" value="1"/>
</dbReference>
<accession>A0A1M5XD18</accession>
<name>A0A1M5XD18_9BACT</name>
<gene>
    <name evidence="2" type="ORF">SAMN04488109_6415</name>
</gene>
<dbReference type="InterPro" id="IPR001613">
    <property type="entry name" value="Flavin_amine_oxidase"/>
</dbReference>
<evidence type="ECO:0000256" key="1">
    <source>
        <dbReference type="ARBA" id="ARBA00001974"/>
    </source>
</evidence>
<evidence type="ECO:0000313" key="2">
    <source>
        <dbReference type="EMBL" id="SHH97755.1"/>
    </source>
</evidence>
<dbReference type="GO" id="GO:0016491">
    <property type="term" value="F:oxidoreductase activity"/>
    <property type="evidence" value="ECO:0007669"/>
    <property type="project" value="InterPro"/>
</dbReference>